<feature type="transmembrane region" description="Helical" evidence="2">
    <location>
        <begin position="186"/>
        <end position="210"/>
    </location>
</feature>
<feature type="signal peptide" evidence="3">
    <location>
        <begin position="1"/>
        <end position="19"/>
    </location>
</feature>
<dbReference type="EMBL" id="HBUF01611418">
    <property type="protein sequence ID" value="CAG6778797.1"/>
    <property type="molecule type" value="Transcribed_RNA"/>
</dbReference>
<dbReference type="PANTHER" id="PTHR46560">
    <property type="entry name" value="CYPHER, ISOFORM B"/>
    <property type="match status" value="1"/>
</dbReference>
<dbReference type="EMBL" id="HBUF01063517">
    <property type="protein sequence ID" value="CAG6626793.1"/>
    <property type="molecule type" value="Transcribed_RNA"/>
</dbReference>
<accession>A0A8D8XBL7</accession>
<keyword evidence="2" id="KW-0472">Membrane</keyword>
<keyword evidence="3" id="KW-0732">Signal</keyword>
<feature type="region of interest" description="Disordered" evidence="1">
    <location>
        <begin position="802"/>
        <end position="880"/>
    </location>
</feature>
<feature type="compositionally biased region" description="Polar residues" evidence="1">
    <location>
        <begin position="815"/>
        <end position="828"/>
    </location>
</feature>
<organism evidence="4">
    <name type="scientific">Cacopsylla melanoneura</name>
    <dbReference type="NCBI Taxonomy" id="428564"/>
    <lineage>
        <taxon>Eukaryota</taxon>
        <taxon>Metazoa</taxon>
        <taxon>Ecdysozoa</taxon>
        <taxon>Arthropoda</taxon>
        <taxon>Hexapoda</taxon>
        <taxon>Insecta</taxon>
        <taxon>Pterygota</taxon>
        <taxon>Neoptera</taxon>
        <taxon>Paraneoptera</taxon>
        <taxon>Hemiptera</taxon>
        <taxon>Sternorrhyncha</taxon>
        <taxon>Psylloidea</taxon>
        <taxon>Psyllidae</taxon>
        <taxon>Psyllinae</taxon>
        <taxon>Cacopsylla</taxon>
    </lineage>
</organism>
<sequence length="880" mass="99435">MRLKIITLVIASFLSTSLGQSNYADQANSIEYVPGEGLPESTILDGKVTKLDDLSPVIFLNRTKAALNCAAGYMQIEMKFEEPFYGIAYADFDRSSACLVTGKGNRTARIDLPLKGCGTRQDPQRVFTNNIVVRFHPSLEMDGDEVITIVCRYPPPIAPAPPQLPAYILNTPPPTPLEPPLKGFQILLIICGILFLSLVLLGLGVSYYCLRNQRLRVVRRHPLISGTGSEITKISDSSIGNISMFEGLKIPRVHALATSEGSYSSEAALISGQDTLPSDYPSESPSSTHSEVEDVETRSLRRSVSSGGSYDNKGYYQETEESYYATNQEIINAAKRKPLPPEPNFDVQVRVKRAPPPPPSPTPPPSESEVSLRLDQSLSTIHETEEMTRITRPPTTFTYVPEIHPPPVYSKIIRKPPVVKTEETMYTSEELINIDQTKETIETRRKKSPPPPPPMKSSTYSSEMEVSTMEMIEPPVVVHRRPEITKHEVDDVFLRTVTEKRTIEDIERHRRQVTEYHAKPPPLPNKWDVTIRNYPNPAPSTSGDETGTEWDSYSEVSSVSGLPTTPLAERHLTSKDYRSVEINQRDYMTSMEILPPPPPQPVQNWDVLIRVLQPPPAEETVEEREYLLEKTLTKEDRKKWREIITTESTLKTMLTEASTREDYEKIRRDPKYETIFEPHKWEVIIRILAPPERQFDQRGGPAGSNRYRRKADWDTRSRRSSLPTLYEYDSDGGSSVRTLSNHPGGGVDPMGRSRRTSRSSLRSDIDVRSMSEVMVDFSRAHTDNLSESNSYYNRNRRFYDDESRHSDEEGGSLVRSLSQPSLARSGSEFTEHWGIRGRNWDLSSPEHSPRSARRSTTSSHVESKSRVVQSQHGWFSESGN</sequence>
<dbReference type="PANTHER" id="PTHR46560:SF11">
    <property type="entry name" value="GH09980P"/>
    <property type="match status" value="1"/>
</dbReference>
<name>A0A8D8XBL7_9HEMI</name>
<dbReference type="EMBL" id="HBUF01300415">
    <property type="protein sequence ID" value="CAG6690942.1"/>
    <property type="molecule type" value="Transcribed_RNA"/>
</dbReference>
<feature type="region of interest" description="Disordered" evidence="1">
    <location>
        <begin position="694"/>
        <end position="765"/>
    </location>
</feature>
<dbReference type="EMBL" id="HBUF01063515">
    <property type="protein sequence ID" value="CAG6626789.1"/>
    <property type="molecule type" value="Transcribed_RNA"/>
</dbReference>
<dbReference type="EMBL" id="HBUF01611415">
    <property type="protein sequence ID" value="CAG6778791.1"/>
    <property type="molecule type" value="Transcribed_RNA"/>
</dbReference>
<feature type="region of interest" description="Disordered" evidence="1">
    <location>
        <begin position="349"/>
        <end position="373"/>
    </location>
</feature>
<feature type="compositionally biased region" description="Polar residues" evidence="1">
    <location>
        <begin position="732"/>
        <end position="741"/>
    </location>
</feature>
<feature type="compositionally biased region" description="Basic and acidic residues" evidence="1">
    <location>
        <begin position="290"/>
        <end position="299"/>
    </location>
</feature>
<dbReference type="EMBL" id="HBUF01611416">
    <property type="protein sequence ID" value="CAG6778793.1"/>
    <property type="molecule type" value="Transcribed_RNA"/>
</dbReference>
<feature type="region of interest" description="Disordered" evidence="1">
    <location>
        <begin position="535"/>
        <end position="575"/>
    </location>
</feature>
<dbReference type="EMBL" id="HBUF01611417">
    <property type="protein sequence ID" value="CAG6778795.1"/>
    <property type="molecule type" value="Transcribed_RNA"/>
</dbReference>
<protein>
    <recommendedName>
        <fullName evidence="5">ZP domain-containing protein</fullName>
    </recommendedName>
</protein>
<feature type="compositionally biased region" description="Polar residues" evidence="1">
    <location>
        <begin position="273"/>
        <end position="289"/>
    </location>
</feature>
<feature type="region of interest" description="Disordered" evidence="1">
    <location>
        <begin position="441"/>
        <end position="461"/>
    </location>
</feature>
<dbReference type="EMBL" id="HBUF01300428">
    <property type="protein sequence ID" value="CAG6690982.1"/>
    <property type="molecule type" value="Transcribed_RNA"/>
</dbReference>
<dbReference type="EMBL" id="HBUF01300416">
    <property type="protein sequence ID" value="CAG6690947.1"/>
    <property type="molecule type" value="Transcribed_RNA"/>
</dbReference>
<feature type="compositionally biased region" description="Pro residues" evidence="1">
    <location>
        <begin position="354"/>
        <end position="366"/>
    </location>
</feature>
<feature type="compositionally biased region" description="Polar residues" evidence="1">
    <location>
        <begin position="539"/>
        <end position="563"/>
    </location>
</feature>
<evidence type="ECO:0008006" key="5">
    <source>
        <dbReference type="Google" id="ProtNLM"/>
    </source>
</evidence>
<evidence type="ECO:0000313" key="4">
    <source>
        <dbReference type="EMBL" id="CAG6690947.1"/>
    </source>
</evidence>
<evidence type="ECO:0000256" key="2">
    <source>
        <dbReference type="SAM" id="Phobius"/>
    </source>
</evidence>
<feature type="chain" id="PRO_5036428877" description="ZP domain-containing protein" evidence="3">
    <location>
        <begin position="20"/>
        <end position="880"/>
    </location>
</feature>
<dbReference type="EMBL" id="HBUF01063516">
    <property type="protein sequence ID" value="CAG6626791.1"/>
    <property type="molecule type" value="Transcribed_RNA"/>
</dbReference>
<dbReference type="EMBL" id="HBUF01300423">
    <property type="protein sequence ID" value="CAG6690965.1"/>
    <property type="molecule type" value="Transcribed_RNA"/>
</dbReference>
<dbReference type="EMBL" id="HBUF01063514">
    <property type="protein sequence ID" value="CAG6626787.1"/>
    <property type="molecule type" value="Transcribed_RNA"/>
</dbReference>
<feature type="region of interest" description="Disordered" evidence="1">
    <location>
        <begin position="273"/>
        <end position="314"/>
    </location>
</feature>
<feature type="compositionally biased region" description="Polar residues" evidence="1">
    <location>
        <begin position="866"/>
        <end position="880"/>
    </location>
</feature>
<evidence type="ECO:0000256" key="3">
    <source>
        <dbReference type="SAM" id="SignalP"/>
    </source>
</evidence>
<evidence type="ECO:0000256" key="1">
    <source>
        <dbReference type="SAM" id="MobiDB-lite"/>
    </source>
</evidence>
<keyword evidence="2" id="KW-1133">Transmembrane helix</keyword>
<reference evidence="4" key="1">
    <citation type="submission" date="2021-05" db="EMBL/GenBank/DDBJ databases">
        <authorList>
            <person name="Alioto T."/>
            <person name="Alioto T."/>
            <person name="Gomez Garrido J."/>
        </authorList>
    </citation>
    <scope>NUCLEOTIDE SEQUENCE</scope>
</reference>
<dbReference type="EMBL" id="HBUF01300427">
    <property type="protein sequence ID" value="CAG6690978.1"/>
    <property type="molecule type" value="Transcribed_RNA"/>
</dbReference>
<dbReference type="EMBL" id="HBUF01611414">
    <property type="protein sequence ID" value="CAG6778789.1"/>
    <property type="molecule type" value="Transcribed_RNA"/>
</dbReference>
<dbReference type="AlphaFoldDB" id="A0A8D8XBL7"/>
<proteinExistence type="predicted"/>
<dbReference type="EMBL" id="HBUF01300422">
    <property type="protein sequence ID" value="CAG6690960.1"/>
    <property type="molecule type" value="Transcribed_RNA"/>
</dbReference>
<keyword evidence="2" id="KW-0812">Transmembrane</keyword>